<sequence length="271" mass="29798">MDLHTIETYLRPTALDQITTWQPGWAWLAGGTWMFSEPRPQTHTLVDLHGLGWSEFKITSDGLTIGATCIMSRLLQETYPASWTGIVALQQAVRELASFKVQNVATIAGNLCLAIPAGTFAPAMVALDAQYQIISLDGSARTVPAVQFQTGLRQTILQPGEVLRQIWVPAANLEWQVSYKRLCLASAGLALTIVVAAYHPATDRVRFGISGCVTVPRLIEFFSIPTSEQLTQALDRHLPLAEVINDAQGSAPYRRHLTQVLMQRSLQAVIH</sequence>
<dbReference type="Proteomes" id="UP001163152">
    <property type="component" value="Chromosome"/>
</dbReference>
<gene>
    <name evidence="2" type="ORF">OXH18_02550</name>
</gene>
<dbReference type="GO" id="GO:0016491">
    <property type="term" value="F:oxidoreductase activity"/>
    <property type="evidence" value="ECO:0007669"/>
    <property type="project" value="InterPro"/>
</dbReference>
<dbReference type="SUPFAM" id="SSF56176">
    <property type="entry name" value="FAD-binding/transporter-associated domain-like"/>
    <property type="match status" value="1"/>
</dbReference>
<name>A0A9E8ZFM1_9CYAN</name>
<evidence type="ECO:0000313" key="3">
    <source>
        <dbReference type="Proteomes" id="UP001163152"/>
    </source>
</evidence>
<protein>
    <submittedName>
        <fullName evidence="2">FAD binding domain-containing protein</fullName>
    </submittedName>
</protein>
<dbReference type="PROSITE" id="PS51387">
    <property type="entry name" value="FAD_PCMH"/>
    <property type="match status" value="1"/>
</dbReference>
<evidence type="ECO:0000313" key="2">
    <source>
        <dbReference type="EMBL" id="WAL60897.1"/>
    </source>
</evidence>
<keyword evidence="3" id="KW-1185">Reference proteome</keyword>
<dbReference type="InterPro" id="IPR016169">
    <property type="entry name" value="FAD-bd_PCMH_sub2"/>
</dbReference>
<dbReference type="InterPro" id="IPR036318">
    <property type="entry name" value="FAD-bd_PCMH-like_sf"/>
</dbReference>
<dbReference type="KEGG" id="tsin:OXH18_02550"/>
<proteinExistence type="predicted"/>
<dbReference type="RefSeq" id="WP_268610853.1">
    <property type="nucleotide sequence ID" value="NZ_CP113797.1"/>
</dbReference>
<dbReference type="GO" id="GO:0071949">
    <property type="term" value="F:FAD binding"/>
    <property type="evidence" value="ECO:0007669"/>
    <property type="project" value="InterPro"/>
</dbReference>
<dbReference type="Gene3D" id="3.30.390.50">
    <property type="entry name" value="CO dehydrogenase flavoprotein, C-terminal domain"/>
    <property type="match status" value="1"/>
</dbReference>
<dbReference type="PANTHER" id="PTHR42659">
    <property type="entry name" value="XANTHINE DEHYDROGENASE SUBUNIT C-RELATED"/>
    <property type="match status" value="1"/>
</dbReference>
<evidence type="ECO:0000259" key="1">
    <source>
        <dbReference type="PROSITE" id="PS51387"/>
    </source>
</evidence>
<reference evidence="2" key="1">
    <citation type="submission" date="2022-12" db="EMBL/GenBank/DDBJ databases">
        <title>Polyphasic identification of a Novel Hot-Spring Cyanobacterium Ocullathermofonsia sinensis gen nov. sp. nov. and Genomic Insights on its Adaptations to the Thermal Habitat.</title>
        <authorList>
            <person name="Daroch M."/>
            <person name="Tang J."/>
            <person name="Jiang Y."/>
        </authorList>
    </citation>
    <scope>NUCLEOTIDE SEQUENCE</scope>
    <source>
        <strain evidence="2">PKUAC-SCTA174</strain>
    </source>
</reference>
<feature type="domain" description="FAD-binding PCMH-type" evidence="1">
    <location>
        <begin position="1"/>
        <end position="173"/>
    </location>
</feature>
<dbReference type="PANTHER" id="PTHR42659:SF9">
    <property type="entry name" value="XANTHINE DEHYDROGENASE FAD-BINDING SUBUNIT XDHB-RELATED"/>
    <property type="match status" value="1"/>
</dbReference>
<dbReference type="InterPro" id="IPR036683">
    <property type="entry name" value="CO_DH_flav_C_dom_sf"/>
</dbReference>
<dbReference type="InterPro" id="IPR051312">
    <property type="entry name" value="Diverse_Substr_Oxidored"/>
</dbReference>
<organism evidence="2 3">
    <name type="scientific">Thermocoleostomius sinensis A174</name>
    <dbReference type="NCBI Taxonomy" id="2016057"/>
    <lineage>
        <taxon>Bacteria</taxon>
        <taxon>Bacillati</taxon>
        <taxon>Cyanobacteriota</taxon>
        <taxon>Cyanophyceae</taxon>
        <taxon>Oculatellales</taxon>
        <taxon>Oculatellaceae</taxon>
        <taxon>Thermocoleostomius</taxon>
    </lineage>
</organism>
<dbReference type="InterPro" id="IPR002346">
    <property type="entry name" value="Mopterin_DH_FAD-bd"/>
</dbReference>
<dbReference type="InterPro" id="IPR016166">
    <property type="entry name" value="FAD-bd_PCMH"/>
</dbReference>
<dbReference type="Pfam" id="PF00941">
    <property type="entry name" value="FAD_binding_5"/>
    <property type="match status" value="1"/>
</dbReference>
<dbReference type="EMBL" id="CP113797">
    <property type="protein sequence ID" value="WAL60897.1"/>
    <property type="molecule type" value="Genomic_DNA"/>
</dbReference>
<dbReference type="AlphaFoldDB" id="A0A9E8ZFM1"/>
<accession>A0A9E8ZFM1</accession>
<dbReference type="SUPFAM" id="SSF55447">
    <property type="entry name" value="CO dehydrogenase flavoprotein C-terminal domain-like"/>
    <property type="match status" value="1"/>
</dbReference>
<dbReference type="Gene3D" id="3.30.465.10">
    <property type="match status" value="1"/>
</dbReference>